<protein>
    <submittedName>
        <fullName evidence="3">Uncharacterized protein</fullName>
    </submittedName>
</protein>
<gene>
    <name evidence="3" type="ORF">GCM10017668_32200</name>
</gene>
<dbReference type="Proteomes" id="UP000516373">
    <property type="component" value="Chromosome"/>
</dbReference>
<organism evidence="3 4">
    <name type="scientific">Streptomyces tuirus</name>
    <dbReference type="NCBI Taxonomy" id="68278"/>
    <lineage>
        <taxon>Bacteria</taxon>
        <taxon>Bacillati</taxon>
        <taxon>Actinomycetota</taxon>
        <taxon>Actinomycetes</taxon>
        <taxon>Kitasatosporales</taxon>
        <taxon>Streptomycetaceae</taxon>
        <taxon>Streptomyces</taxon>
    </lineage>
</organism>
<evidence type="ECO:0000256" key="2">
    <source>
        <dbReference type="SAM" id="Phobius"/>
    </source>
</evidence>
<dbReference type="RefSeq" id="WP_190900363.1">
    <property type="nucleotide sequence ID" value="NZ_AP023439.1"/>
</dbReference>
<sequence>MSDNQVDPVDPVEPVGAETVSRPVPELPELPELPDPLELPEKPARRARVAAVAASALLAVAVLGGAGYTVVAVNDADRDAGAPVWEFPEARSESEAEKKAAAPKGLAGMLVPYGTDGWVPGPDLGEYGSDTELSGQQATSLRKEALSGLPRTQRKRLEKVVDQQRITGIAMRSYHSTAKHSGDFTDEAVAVRVELSRMENRDAVREASRLRGAFFDALDVFRAGPKIKGHKNASCFLPPKDDDEKLESMLCFAYVGNVLVTLVADAAKPLDTKATATLFREQLDRITEPGKAI</sequence>
<proteinExistence type="predicted"/>
<keyword evidence="2" id="KW-0472">Membrane</keyword>
<evidence type="ECO:0000256" key="1">
    <source>
        <dbReference type="SAM" id="MobiDB-lite"/>
    </source>
</evidence>
<name>A0A7G1NI20_9ACTN</name>
<keyword evidence="2" id="KW-0812">Transmembrane</keyword>
<dbReference type="KEGG" id="stui:GCM10017668_32200"/>
<evidence type="ECO:0000313" key="4">
    <source>
        <dbReference type="Proteomes" id="UP000516373"/>
    </source>
</evidence>
<feature type="region of interest" description="Disordered" evidence="1">
    <location>
        <begin position="1"/>
        <end position="39"/>
    </location>
</feature>
<feature type="compositionally biased region" description="Pro residues" evidence="1">
    <location>
        <begin position="25"/>
        <end position="34"/>
    </location>
</feature>
<dbReference type="EMBL" id="AP023439">
    <property type="protein sequence ID" value="BCL21377.1"/>
    <property type="molecule type" value="Genomic_DNA"/>
</dbReference>
<accession>A0A7G1NI20</accession>
<feature type="transmembrane region" description="Helical" evidence="2">
    <location>
        <begin position="49"/>
        <end position="71"/>
    </location>
</feature>
<evidence type="ECO:0000313" key="3">
    <source>
        <dbReference type="EMBL" id="BCL21377.1"/>
    </source>
</evidence>
<dbReference type="AlphaFoldDB" id="A0A7G1NI20"/>
<reference evidence="3 4" key="1">
    <citation type="journal article" date="2014" name="Int. J. Syst. Evol. Microbiol.">
        <title>Complete genome sequence of Corynebacterium casei LMG S-19264T (=DSM 44701T), isolated from a smear-ripened cheese.</title>
        <authorList>
            <consortium name="US DOE Joint Genome Institute (JGI-PGF)"/>
            <person name="Walter F."/>
            <person name="Albersmeier A."/>
            <person name="Kalinowski J."/>
            <person name="Ruckert C."/>
        </authorList>
    </citation>
    <scope>NUCLEOTIDE SEQUENCE [LARGE SCALE GENOMIC DNA]</scope>
    <source>
        <strain evidence="3 4">JCM 4255</strain>
    </source>
</reference>
<keyword evidence="2" id="KW-1133">Transmembrane helix</keyword>